<dbReference type="HOGENOM" id="CLU_2606323_0_0_1"/>
<dbReference type="EMBL" id="KI925456">
    <property type="protein sequence ID" value="ETW84946.1"/>
    <property type="molecule type" value="Genomic_DNA"/>
</dbReference>
<dbReference type="RefSeq" id="XP_009544567.1">
    <property type="nucleotide sequence ID" value="XM_009546272.1"/>
</dbReference>
<dbReference type="KEGG" id="hir:HETIRDRAFT_416537"/>
<accession>W4KIR6</accession>
<name>W4KIR6_HETIT</name>
<protein>
    <submittedName>
        <fullName evidence="1">Uncharacterized protein</fullName>
    </submittedName>
</protein>
<dbReference type="GeneID" id="20673329"/>
<dbReference type="Proteomes" id="UP000030671">
    <property type="component" value="Unassembled WGS sequence"/>
</dbReference>
<proteinExistence type="predicted"/>
<sequence length="79" mass="8157">MALSFAKRAGRTLALMLHRTMAVRVHDVALLRGRGGALGSAGHMVVRVAGGRGQGALVRCVRGGAQRRVGVPGEEGVGR</sequence>
<evidence type="ECO:0000313" key="1">
    <source>
        <dbReference type="EMBL" id="ETW84946.1"/>
    </source>
</evidence>
<dbReference type="AlphaFoldDB" id="W4KIR6"/>
<keyword evidence="2" id="KW-1185">Reference proteome</keyword>
<dbReference type="InParanoid" id="W4KIR6"/>
<organism evidence="1 2">
    <name type="scientific">Heterobasidion irregulare (strain TC 32-1)</name>
    <dbReference type="NCBI Taxonomy" id="747525"/>
    <lineage>
        <taxon>Eukaryota</taxon>
        <taxon>Fungi</taxon>
        <taxon>Dikarya</taxon>
        <taxon>Basidiomycota</taxon>
        <taxon>Agaricomycotina</taxon>
        <taxon>Agaricomycetes</taxon>
        <taxon>Russulales</taxon>
        <taxon>Bondarzewiaceae</taxon>
        <taxon>Heterobasidion</taxon>
        <taxon>Heterobasidion annosum species complex</taxon>
    </lineage>
</organism>
<evidence type="ECO:0000313" key="2">
    <source>
        <dbReference type="Proteomes" id="UP000030671"/>
    </source>
</evidence>
<gene>
    <name evidence="1" type="ORF">HETIRDRAFT_416537</name>
</gene>
<reference evidence="1 2" key="1">
    <citation type="journal article" date="2012" name="New Phytol.">
        <title>Insight into trade-off between wood decay and parasitism from the genome of a fungal forest pathogen.</title>
        <authorList>
            <person name="Olson A."/>
            <person name="Aerts A."/>
            <person name="Asiegbu F."/>
            <person name="Belbahri L."/>
            <person name="Bouzid O."/>
            <person name="Broberg A."/>
            <person name="Canback B."/>
            <person name="Coutinho P.M."/>
            <person name="Cullen D."/>
            <person name="Dalman K."/>
            <person name="Deflorio G."/>
            <person name="van Diepen L.T."/>
            <person name="Dunand C."/>
            <person name="Duplessis S."/>
            <person name="Durling M."/>
            <person name="Gonthier P."/>
            <person name="Grimwood J."/>
            <person name="Fossdal C.G."/>
            <person name="Hansson D."/>
            <person name="Henrissat B."/>
            <person name="Hietala A."/>
            <person name="Himmelstrand K."/>
            <person name="Hoffmeister D."/>
            <person name="Hogberg N."/>
            <person name="James T.Y."/>
            <person name="Karlsson M."/>
            <person name="Kohler A."/>
            <person name="Kues U."/>
            <person name="Lee Y.H."/>
            <person name="Lin Y.C."/>
            <person name="Lind M."/>
            <person name="Lindquist E."/>
            <person name="Lombard V."/>
            <person name="Lucas S."/>
            <person name="Lunden K."/>
            <person name="Morin E."/>
            <person name="Murat C."/>
            <person name="Park J."/>
            <person name="Raffaello T."/>
            <person name="Rouze P."/>
            <person name="Salamov A."/>
            <person name="Schmutz J."/>
            <person name="Solheim H."/>
            <person name="Stahlberg J."/>
            <person name="Velez H."/>
            <person name="de Vries R.P."/>
            <person name="Wiebenga A."/>
            <person name="Woodward S."/>
            <person name="Yakovlev I."/>
            <person name="Garbelotto M."/>
            <person name="Martin F."/>
            <person name="Grigoriev I.V."/>
            <person name="Stenlid J."/>
        </authorList>
    </citation>
    <scope>NUCLEOTIDE SEQUENCE [LARGE SCALE GENOMIC DNA]</scope>
    <source>
        <strain evidence="1 2">TC 32-1</strain>
    </source>
</reference>